<dbReference type="Proteomes" id="UP000640531">
    <property type="component" value="Unassembled WGS sequence"/>
</dbReference>
<evidence type="ECO:0000313" key="2">
    <source>
        <dbReference type="Proteomes" id="UP000640531"/>
    </source>
</evidence>
<dbReference type="RefSeq" id="WP_190711768.1">
    <property type="nucleotide sequence ID" value="NZ_JACJST010000002.1"/>
</dbReference>
<keyword evidence="2" id="KW-1185">Reference proteome</keyword>
<reference evidence="1 2" key="1">
    <citation type="journal article" date="2020" name="ISME J.">
        <title>Comparative genomics reveals insights into cyanobacterial evolution and habitat adaptation.</title>
        <authorList>
            <person name="Chen M.Y."/>
            <person name="Teng W.K."/>
            <person name="Zhao L."/>
            <person name="Hu C.X."/>
            <person name="Zhou Y.K."/>
            <person name="Han B.P."/>
            <person name="Song L.R."/>
            <person name="Shu W.S."/>
        </authorList>
    </citation>
    <scope>NUCLEOTIDE SEQUENCE [LARGE SCALE GENOMIC DNA]</scope>
    <source>
        <strain evidence="1 2">FACHB-196</strain>
    </source>
</reference>
<sequence>MKLQTQATLYEQDYYLWIETTIKKLQDNEFQSLDIDNSIEELATLGRSEKSFAELSKFNRFFGEFLTIALLPP</sequence>
<organism evidence="1 2">
    <name type="scientific">Anabaena lutea FACHB-196</name>
    <dbReference type="NCBI Taxonomy" id="2692881"/>
    <lineage>
        <taxon>Bacteria</taxon>
        <taxon>Bacillati</taxon>
        <taxon>Cyanobacteriota</taxon>
        <taxon>Cyanophyceae</taxon>
        <taxon>Nostocales</taxon>
        <taxon>Nostocaceae</taxon>
        <taxon>Anabaena</taxon>
    </lineage>
</organism>
<gene>
    <name evidence="1" type="ORF">H6G59_03455</name>
</gene>
<comment type="caution">
    <text evidence="1">The sequence shown here is derived from an EMBL/GenBank/DDBJ whole genome shotgun (WGS) entry which is preliminary data.</text>
</comment>
<dbReference type="InterPro" id="IPR002636">
    <property type="entry name" value="DUF29"/>
</dbReference>
<evidence type="ECO:0000313" key="1">
    <source>
        <dbReference type="EMBL" id="MBD2566966.1"/>
    </source>
</evidence>
<protein>
    <submittedName>
        <fullName evidence="1">DUF29 family protein</fullName>
    </submittedName>
</protein>
<dbReference type="PANTHER" id="PTHR34235:SF3">
    <property type="entry name" value="SLR1203 PROTEIN"/>
    <property type="match status" value="1"/>
</dbReference>
<dbReference type="PANTHER" id="PTHR34235">
    <property type="entry name" value="SLR1203 PROTEIN-RELATED"/>
    <property type="match status" value="1"/>
</dbReference>
<proteinExistence type="predicted"/>
<name>A0ABR8FE56_9NOST</name>
<dbReference type="Gene3D" id="1.20.1220.20">
    <property type="entry name" value="Uncharcterised protein PF01724"/>
    <property type="match status" value="1"/>
</dbReference>
<dbReference type="EMBL" id="JACJST010000002">
    <property type="protein sequence ID" value="MBD2566966.1"/>
    <property type="molecule type" value="Genomic_DNA"/>
</dbReference>
<accession>A0ABR8FE56</accession>
<dbReference type="Pfam" id="PF01724">
    <property type="entry name" value="DUF29"/>
    <property type="match status" value="1"/>
</dbReference>